<dbReference type="GO" id="GO:0005737">
    <property type="term" value="C:cytoplasm"/>
    <property type="evidence" value="ECO:0007669"/>
    <property type="project" value="TreeGrafter"/>
</dbReference>
<gene>
    <name evidence="8" type="ORF">CANARDRAFT_197183</name>
</gene>
<dbReference type="SUPFAM" id="SSF56019">
    <property type="entry name" value="The spindle assembly checkpoint protein mad2"/>
    <property type="match status" value="1"/>
</dbReference>
<evidence type="ECO:0000313" key="8">
    <source>
        <dbReference type="EMBL" id="ODV86115.1"/>
    </source>
</evidence>
<dbReference type="GO" id="GO:0007094">
    <property type="term" value="P:mitotic spindle assembly checkpoint signaling"/>
    <property type="evidence" value="ECO:0007669"/>
    <property type="project" value="TreeGrafter"/>
</dbReference>
<dbReference type="STRING" id="983967.A0A1E4T2Y2"/>
<proteinExistence type="inferred from homology"/>
<name>A0A1E4T2Y2_9ASCO</name>
<evidence type="ECO:0000256" key="5">
    <source>
        <dbReference type="ARBA" id="ARBA00023242"/>
    </source>
</evidence>
<accession>A0A1E4T2Y2</accession>
<dbReference type="InterPro" id="IPR045091">
    <property type="entry name" value="Mad2-like"/>
</dbReference>
<protein>
    <recommendedName>
        <fullName evidence="7">HORMA domain-containing protein</fullName>
    </recommendedName>
</protein>
<feature type="domain" description="HORMA" evidence="7">
    <location>
        <begin position="20"/>
        <end position="208"/>
    </location>
</feature>
<organism evidence="8 9">
    <name type="scientific">[Candida] arabinofermentans NRRL YB-2248</name>
    <dbReference type="NCBI Taxonomy" id="983967"/>
    <lineage>
        <taxon>Eukaryota</taxon>
        <taxon>Fungi</taxon>
        <taxon>Dikarya</taxon>
        <taxon>Ascomycota</taxon>
        <taxon>Saccharomycotina</taxon>
        <taxon>Pichiomycetes</taxon>
        <taxon>Pichiales</taxon>
        <taxon>Pichiaceae</taxon>
        <taxon>Ogataea</taxon>
        <taxon>Ogataea/Candida clade</taxon>
    </lineage>
</organism>
<dbReference type="Gene3D" id="3.30.900.10">
    <property type="entry name" value="HORMA domain"/>
    <property type="match status" value="1"/>
</dbReference>
<dbReference type="FunFam" id="3.30.900.10:FF:000002">
    <property type="entry name" value="Mitotic spindle assembly checkpoint protein MAD2A"/>
    <property type="match status" value="1"/>
</dbReference>
<dbReference type="Pfam" id="PF02301">
    <property type="entry name" value="HORMA"/>
    <property type="match status" value="1"/>
</dbReference>
<evidence type="ECO:0000256" key="2">
    <source>
        <dbReference type="ARBA" id="ARBA00010348"/>
    </source>
</evidence>
<dbReference type="PROSITE" id="PS50815">
    <property type="entry name" value="HORMA"/>
    <property type="match status" value="1"/>
</dbReference>
<keyword evidence="6" id="KW-0131">Cell cycle</keyword>
<comment type="similarity">
    <text evidence="2">Belongs to the MAD2 family.</text>
</comment>
<dbReference type="PANTHER" id="PTHR11842:SF11">
    <property type="entry name" value="MITOTIC SPINDLE ASSEMBLY CHECKPOINT PROTEIN MAD2A"/>
    <property type="match status" value="1"/>
</dbReference>
<dbReference type="EMBL" id="KV453850">
    <property type="protein sequence ID" value="ODV86115.1"/>
    <property type="molecule type" value="Genomic_DNA"/>
</dbReference>
<dbReference type="InterPro" id="IPR036570">
    <property type="entry name" value="HORMA_dom_sf"/>
</dbReference>
<evidence type="ECO:0000256" key="6">
    <source>
        <dbReference type="ARBA" id="ARBA00023306"/>
    </source>
</evidence>
<dbReference type="OrthoDB" id="1806at2759"/>
<reference evidence="9" key="1">
    <citation type="submission" date="2016-04" db="EMBL/GenBank/DDBJ databases">
        <title>Comparative genomics of biotechnologically important yeasts.</title>
        <authorList>
            <consortium name="DOE Joint Genome Institute"/>
            <person name="Riley R."/>
            <person name="Haridas S."/>
            <person name="Wolfe K.H."/>
            <person name="Lopes M.R."/>
            <person name="Hittinger C.T."/>
            <person name="Goker M."/>
            <person name="Salamov A."/>
            <person name="Wisecaver J."/>
            <person name="Long T.M."/>
            <person name="Aerts A.L."/>
            <person name="Barry K."/>
            <person name="Choi C."/>
            <person name="Clum A."/>
            <person name="Coughlan A.Y."/>
            <person name="Deshpande S."/>
            <person name="Douglass A.P."/>
            <person name="Hanson S.J."/>
            <person name="Klenk H.-P."/>
            <person name="Labutti K."/>
            <person name="Lapidus A."/>
            <person name="Lindquist E."/>
            <person name="Lipzen A."/>
            <person name="Meier-Kolthoff J.P."/>
            <person name="Ohm R.A."/>
            <person name="Otillar R.P."/>
            <person name="Pangilinan J."/>
            <person name="Peng Y."/>
            <person name="Rokas A."/>
            <person name="Rosa C.A."/>
            <person name="Scheuner C."/>
            <person name="Sibirny A.A."/>
            <person name="Slot J.C."/>
            <person name="Stielow J.B."/>
            <person name="Sun H."/>
            <person name="Kurtzman C.P."/>
            <person name="Blackwell M."/>
            <person name="Grigoriev I.V."/>
            <person name="Jeffries T.W."/>
        </authorList>
    </citation>
    <scope>NUCLEOTIDE SEQUENCE [LARGE SCALE GENOMIC DNA]</scope>
    <source>
        <strain evidence="9">NRRL YB-2248</strain>
    </source>
</reference>
<dbReference type="GO" id="GO:0005654">
    <property type="term" value="C:nucleoplasm"/>
    <property type="evidence" value="ECO:0007669"/>
    <property type="project" value="TreeGrafter"/>
</dbReference>
<dbReference type="GO" id="GO:0051301">
    <property type="term" value="P:cell division"/>
    <property type="evidence" value="ECO:0007669"/>
    <property type="project" value="UniProtKB-KW"/>
</dbReference>
<evidence type="ECO:0000256" key="1">
    <source>
        <dbReference type="ARBA" id="ARBA00004123"/>
    </source>
</evidence>
<dbReference type="Proteomes" id="UP000094801">
    <property type="component" value="Unassembled WGS sequence"/>
</dbReference>
<dbReference type="GO" id="GO:0033597">
    <property type="term" value="C:mitotic checkpoint complex"/>
    <property type="evidence" value="ECO:0007669"/>
    <property type="project" value="UniProtKB-ARBA"/>
</dbReference>
<evidence type="ECO:0000259" key="7">
    <source>
        <dbReference type="PROSITE" id="PS50815"/>
    </source>
</evidence>
<dbReference type="PANTHER" id="PTHR11842">
    <property type="entry name" value="MITOTIC SPINDLE ASSEMBLY CHECKPOINT PROTEIN MAD2"/>
    <property type="match status" value="1"/>
</dbReference>
<evidence type="ECO:0000256" key="3">
    <source>
        <dbReference type="ARBA" id="ARBA00022618"/>
    </source>
</evidence>
<sequence>MSSSSSSSLPPPTRSKLALKGSCRIVSDFFEYSIHSILYQRGIYPPEDFRLVKKYGLNMLISIDEDVKNYIERIMKQLHRWIYSGVISKLVVAISSKELNEVVERWQFDLEVNQNTGLNEGDDQTTNKSNDQIQKEIQSIIRQITASVTFLPELEGEHTFNVLVYASPNCTIPSEWGDSDAKELVGGNVENVKFRSFSTDNHKVGALVTYKMLD</sequence>
<evidence type="ECO:0000313" key="9">
    <source>
        <dbReference type="Proteomes" id="UP000094801"/>
    </source>
</evidence>
<keyword evidence="9" id="KW-1185">Reference proteome</keyword>
<dbReference type="InterPro" id="IPR003511">
    <property type="entry name" value="HORMA_dom"/>
</dbReference>
<keyword evidence="5" id="KW-0539">Nucleus</keyword>
<keyword evidence="3" id="KW-0132">Cell division</keyword>
<dbReference type="AlphaFoldDB" id="A0A1E4T2Y2"/>
<comment type="subcellular location">
    <subcellularLocation>
        <location evidence="1">Nucleus</location>
    </subcellularLocation>
</comment>
<dbReference type="GO" id="GO:0000776">
    <property type="term" value="C:kinetochore"/>
    <property type="evidence" value="ECO:0007669"/>
    <property type="project" value="TreeGrafter"/>
</dbReference>
<keyword evidence="4" id="KW-0498">Mitosis</keyword>
<evidence type="ECO:0000256" key="4">
    <source>
        <dbReference type="ARBA" id="ARBA00022776"/>
    </source>
</evidence>